<gene>
    <name evidence="1" type="ORF">GSMUA_285960.1</name>
</gene>
<reference evidence="1" key="1">
    <citation type="submission" date="2021-03" db="EMBL/GenBank/DDBJ databases">
        <authorList>
            <consortium name="Genoscope - CEA"/>
            <person name="William W."/>
        </authorList>
    </citation>
    <scope>NUCLEOTIDE SEQUENCE</scope>
    <source>
        <strain evidence="1">Doubled-haploid Pahang</strain>
    </source>
</reference>
<evidence type="ECO:0000313" key="2">
    <source>
        <dbReference type="EnsemblPlants" id="Ma01_p02020.1"/>
    </source>
</evidence>
<dbReference type="EMBL" id="HG996466">
    <property type="protein sequence ID" value="CAG1858301.1"/>
    <property type="molecule type" value="Genomic_DNA"/>
</dbReference>
<reference evidence="2" key="2">
    <citation type="submission" date="2021-05" db="UniProtKB">
        <authorList>
            <consortium name="EnsemblPlants"/>
        </authorList>
    </citation>
    <scope>IDENTIFICATION</scope>
    <source>
        <strain evidence="2">subsp. malaccensis</strain>
    </source>
</reference>
<protein>
    <submittedName>
        <fullName evidence="1">(wild Malaysian banana) hypothetical protein</fullName>
    </submittedName>
</protein>
<evidence type="ECO:0000313" key="3">
    <source>
        <dbReference type="Proteomes" id="UP000012960"/>
    </source>
</evidence>
<dbReference type="InParanoid" id="A0A804HPC0"/>
<dbReference type="EnsemblPlants" id="Ma01_t02020.1">
    <property type="protein sequence ID" value="Ma01_p02020.1"/>
    <property type="gene ID" value="Ma01_g02020"/>
</dbReference>
<dbReference type="AlphaFoldDB" id="A0A804HPC0"/>
<dbReference type="Proteomes" id="UP000012960">
    <property type="component" value="Unplaced"/>
</dbReference>
<accession>A0A804HPC0</accession>
<name>A0A804HPC0_MUSAM</name>
<evidence type="ECO:0000313" key="1">
    <source>
        <dbReference type="EMBL" id="CAG1858301.1"/>
    </source>
</evidence>
<dbReference type="Gramene" id="Ma01_t02020.1">
    <property type="protein sequence ID" value="Ma01_p02020.1"/>
    <property type="gene ID" value="Ma01_g02020"/>
</dbReference>
<proteinExistence type="predicted"/>
<sequence length="75" mass="8312">MHLSKGGVGHLNPGAPPGVHTMNWIACCLDKGQMFRFFSSPFIISDAANSCDPELPVVANMCSTLRPEKLWFRYD</sequence>
<organism evidence="2 3">
    <name type="scientific">Musa acuminata subsp. malaccensis</name>
    <name type="common">Wild banana</name>
    <name type="synonym">Musa malaccensis</name>
    <dbReference type="NCBI Taxonomy" id="214687"/>
    <lineage>
        <taxon>Eukaryota</taxon>
        <taxon>Viridiplantae</taxon>
        <taxon>Streptophyta</taxon>
        <taxon>Embryophyta</taxon>
        <taxon>Tracheophyta</taxon>
        <taxon>Spermatophyta</taxon>
        <taxon>Magnoliopsida</taxon>
        <taxon>Liliopsida</taxon>
        <taxon>Zingiberales</taxon>
        <taxon>Musaceae</taxon>
        <taxon>Musa</taxon>
    </lineage>
</organism>
<keyword evidence="3" id="KW-1185">Reference proteome</keyword>